<evidence type="ECO:0000313" key="1">
    <source>
        <dbReference type="EMBL" id="AHG92610.1"/>
    </source>
</evidence>
<dbReference type="RefSeq" id="WP_148306533.1">
    <property type="nucleotide sequence ID" value="NZ_CP007129.1"/>
</dbReference>
<dbReference type="Proteomes" id="UP000019151">
    <property type="component" value="Plasmid 1"/>
</dbReference>
<dbReference type="KEGG" id="gba:J421_5075"/>
<geneLocation type="plasmid" evidence="1 2">
    <name>1</name>
</geneLocation>
<evidence type="ECO:0000313" key="2">
    <source>
        <dbReference type="Proteomes" id="UP000019151"/>
    </source>
</evidence>
<accession>W0RQI7</accession>
<dbReference type="AlphaFoldDB" id="W0RQI7"/>
<dbReference type="InParanoid" id="W0RQI7"/>
<dbReference type="EMBL" id="CP007129">
    <property type="protein sequence ID" value="AHG92610.1"/>
    <property type="molecule type" value="Genomic_DNA"/>
</dbReference>
<organism evidence="1 2">
    <name type="scientific">Gemmatirosa kalamazoonensis</name>
    <dbReference type="NCBI Taxonomy" id="861299"/>
    <lineage>
        <taxon>Bacteria</taxon>
        <taxon>Pseudomonadati</taxon>
        <taxon>Gemmatimonadota</taxon>
        <taxon>Gemmatimonadia</taxon>
        <taxon>Gemmatimonadales</taxon>
        <taxon>Gemmatimonadaceae</taxon>
        <taxon>Gemmatirosa</taxon>
    </lineage>
</organism>
<sequence length="113" mass="12108">MREATIHCSVRDMDVRALLTDEPLHDGQASLHDAELICLDLGEGCEGRCPLGAEAPTVMDALQAKAGLVPERHATVRGLCDGCDRRTELRVVGRGYLTCTECGATGPLHAMVH</sequence>
<keyword evidence="1" id="KW-0614">Plasmid</keyword>
<reference evidence="1 2" key="1">
    <citation type="journal article" date="2014" name="Genome Announc.">
        <title>Genome Sequence and Methylome of Soil Bacterium Gemmatirosa kalamazoonensis KBS708T, a Member of the Rarely Cultivated Gemmatimonadetes Phylum.</title>
        <authorList>
            <person name="Debruyn J.M."/>
            <person name="Radosevich M."/>
            <person name="Wommack K.E."/>
            <person name="Polson S.W."/>
            <person name="Hauser L.J."/>
            <person name="Fawaz M.N."/>
            <person name="Korlach J."/>
            <person name="Tsai Y.C."/>
        </authorList>
    </citation>
    <scope>NUCLEOTIDE SEQUENCE [LARGE SCALE GENOMIC DNA]</scope>
    <source>
        <strain evidence="1 2">KBS708</strain>
        <plasmid evidence="2">Plasmid 1</plasmid>
    </source>
</reference>
<dbReference type="HOGENOM" id="CLU_2129843_0_0_0"/>
<name>W0RQI7_9BACT</name>
<keyword evidence="2" id="KW-1185">Reference proteome</keyword>
<protein>
    <submittedName>
        <fullName evidence="1">Uncharacterized protein</fullName>
    </submittedName>
</protein>
<gene>
    <name evidence="1" type="ORF">J421_5075</name>
</gene>
<proteinExistence type="predicted"/>